<evidence type="ECO:0000259" key="2">
    <source>
        <dbReference type="Pfam" id="PF09990"/>
    </source>
</evidence>
<keyword evidence="1" id="KW-1133">Transmembrane helix</keyword>
<dbReference type="RefSeq" id="WP_015236904.1">
    <property type="nucleotide sequence ID" value="NC_019793.1"/>
</dbReference>
<gene>
    <name evidence="3" type="ordered locus">Deipe_3161</name>
</gene>
<accession>L0A447</accession>
<reference evidence="4" key="1">
    <citation type="submission" date="2012-03" db="EMBL/GenBank/DDBJ databases">
        <title>Complete sequence of chromosome of Deinococcus peraridilitoris DSM 19664.</title>
        <authorList>
            <person name="Lucas S."/>
            <person name="Copeland A."/>
            <person name="Lapidus A."/>
            <person name="Glavina del Rio T."/>
            <person name="Dalin E."/>
            <person name="Tice H."/>
            <person name="Bruce D."/>
            <person name="Goodwin L."/>
            <person name="Pitluck S."/>
            <person name="Peters L."/>
            <person name="Mikhailova N."/>
            <person name="Lu M."/>
            <person name="Kyrpides N."/>
            <person name="Mavromatis K."/>
            <person name="Ivanova N."/>
            <person name="Brettin T."/>
            <person name="Detter J.C."/>
            <person name="Han C."/>
            <person name="Larimer F."/>
            <person name="Land M."/>
            <person name="Hauser L."/>
            <person name="Markowitz V."/>
            <person name="Cheng J.-F."/>
            <person name="Hugenholtz P."/>
            <person name="Woyke T."/>
            <person name="Wu D."/>
            <person name="Pukall R."/>
            <person name="Steenblock K."/>
            <person name="Brambilla E."/>
            <person name="Klenk H.-P."/>
            <person name="Eisen J.A."/>
        </authorList>
    </citation>
    <scope>NUCLEOTIDE SEQUENCE [LARGE SCALE GENOMIC DNA]</scope>
    <source>
        <strain evidence="4">DSM 19664 / LMG 22246 / CIP 109416 / KR-200</strain>
    </source>
</reference>
<feature type="transmembrane region" description="Helical" evidence="1">
    <location>
        <begin position="156"/>
        <end position="176"/>
    </location>
</feature>
<feature type="transmembrane region" description="Helical" evidence="1">
    <location>
        <begin position="61"/>
        <end position="79"/>
    </location>
</feature>
<dbReference type="InterPro" id="IPR019251">
    <property type="entry name" value="DUF2231_TM"/>
</dbReference>
<sequence>MHTTQLPQQVDRFFARQDWLDDHADHLQELIHDGFSAAGELGHEVEDVLHGKFLGHPLHPVLIELPIGAWVTVGVLDLLEVLGVKGLEKGSNAVLGIGLLGSGAAVAAGWTDWHKLKRLPRRIGLVHGLMNETAQAVYLLSLIARLKGRRRAGRMLALGGLSIIGVSAYLGGHLVYKHRVGMGGPLR</sequence>
<keyword evidence="1" id="KW-0812">Transmembrane</keyword>
<dbReference type="AlphaFoldDB" id="L0A447"/>
<evidence type="ECO:0000313" key="4">
    <source>
        <dbReference type="Proteomes" id="UP000010467"/>
    </source>
</evidence>
<dbReference type="Proteomes" id="UP000010467">
    <property type="component" value="Chromosome"/>
</dbReference>
<keyword evidence="1" id="KW-0472">Membrane</keyword>
<dbReference type="HOGENOM" id="CLU_107155_0_0_0"/>
<keyword evidence="4" id="KW-1185">Reference proteome</keyword>
<evidence type="ECO:0000313" key="3">
    <source>
        <dbReference type="EMBL" id="AFZ68606.1"/>
    </source>
</evidence>
<dbReference type="OrthoDB" id="65597at2"/>
<name>L0A447_DEIPD</name>
<dbReference type="PATRIC" id="fig|937777.3.peg.3174"/>
<protein>
    <submittedName>
        <fullName evidence="3">Putative membrane protein</fullName>
    </submittedName>
</protein>
<feature type="domain" description="DUF2231" evidence="2">
    <location>
        <begin position="55"/>
        <end position="182"/>
    </location>
</feature>
<dbReference type="STRING" id="937777.Deipe_3161"/>
<dbReference type="Pfam" id="PF09990">
    <property type="entry name" value="DUF2231"/>
    <property type="match status" value="1"/>
</dbReference>
<dbReference type="EMBL" id="CP003382">
    <property type="protein sequence ID" value="AFZ68606.1"/>
    <property type="molecule type" value="Genomic_DNA"/>
</dbReference>
<proteinExistence type="predicted"/>
<organism evidence="3 4">
    <name type="scientific">Deinococcus peraridilitoris (strain DSM 19664 / LMG 22246 / CIP 109416 / KR-200)</name>
    <dbReference type="NCBI Taxonomy" id="937777"/>
    <lineage>
        <taxon>Bacteria</taxon>
        <taxon>Thermotogati</taxon>
        <taxon>Deinococcota</taxon>
        <taxon>Deinococci</taxon>
        <taxon>Deinococcales</taxon>
        <taxon>Deinococcaceae</taxon>
        <taxon>Deinococcus</taxon>
    </lineage>
</organism>
<evidence type="ECO:0000256" key="1">
    <source>
        <dbReference type="SAM" id="Phobius"/>
    </source>
</evidence>
<dbReference type="eggNOG" id="COG4244">
    <property type="taxonomic scope" value="Bacteria"/>
</dbReference>
<feature type="transmembrane region" description="Helical" evidence="1">
    <location>
        <begin position="123"/>
        <end position="144"/>
    </location>
</feature>
<feature type="transmembrane region" description="Helical" evidence="1">
    <location>
        <begin position="91"/>
        <end position="111"/>
    </location>
</feature>
<dbReference type="KEGG" id="dpd:Deipe_3161"/>